<feature type="region of interest" description="Disordered" evidence="1">
    <location>
        <begin position="290"/>
        <end position="312"/>
    </location>
</feature>
<dbReference type="Proteomes" id="UP000070700">
    <property type="component" value="Unassembled WGS sequence"/>
</dbReference>
<gene>
    <name evidence="2" type="ORF">LY89DRAFT_379316</name>
</gene>
<keyword evidence="3" id="KW-1185">Reference proteome</keyword>
<reference evidence="2 3" key="1">
    <citation type="submission" date="2015-10" db="EMBL/GenBank/DDBJ databases">
        <title>Full genome of DAOMC 229536 Phialocephala scopiformis, a fungal endophyte of spruce producing the potent anti-insectan compound rugulosin.</title>
        <authorList>
            <consortium name="DOE Joint Genome Institute"/>
            <person name="Walker A.K."/>
            <person name="Frasz S.L."/>
            <person name="Seifert K.A."/>
            <person name="Miller J.D."/>
            <person name="Mondo S.J."/>
            <person name="Labutti K."/>
            <person name="Lipzen A."/>
            <person name="Dockter R."/>
            <person name="Kennedy M."/>
            <person name="Grigoriev I.V."/>
            <person name="Spatafora J.W."/>
        </authorList>
    </citation>
    <scope>NUCLEOTIDE SEQUENCE [LARGE SCALE GENOMIC DNA]</scope>
    <source>
        <strain evidence="2 3">CBS 120377</strain>
    </source>
</reference>
<dbReference type="EMBL" id="KQ947407">
    <property type="protein sequence ID" value="KUJ21638.1"/>
    <property type="molecule type" value="Genomic_DNA"/>
</dbReference>
<feature type="region of interest" description="Disordered" evidence="1">
    <location>
        <begin position="1"/>
        <end position="88"/>
    </location>
</feature>
<feature type="region of interest" description="Disordered" evidence="1">
    <location>
        <begin position="339"/>
        <end position="362"/>
    </location>
</feature>
<evidence type="ECO:0000313" key="2">
    <source>
        <dbReference type="EMBL" id="KUJ21638.1"/>
    </source>
</evidence>
<dbReference type="AlphaFoldDB" id="A0A194XN89"/>
<feature type="compositionally biased region" description="Polar residues" evidence="1">
    <location>
        <begin position="349"/>
        <end position="362"/>
    </location>
</feature>
<name>A0A194XN89_MOLSC</name>
<sequence length="490" mass="54327">MDRSQGAAFSKKGSEYRSQYATLTTTPTPPPRASQESEYRSPYAPVTPPPPPRRSRTESLSSSSGTSDSSYSTCNTPKSLSSDIFRPRTDSPDSFVHTRHARLTAPVYNYLAIILLNHLLRSISTTPSVSLEGLFSQEKQDYQLYHVALHPFAGEISTVGFPYQQVKELDHLEIEILSNKRLEDGYMVFSIEARISACDENGAPTVIGQGNGDPKVGVVMEQRNGEDKLVGVSVGGEIKVKLEAHEFQAKENNKDMFEDVAMGGTIKQEGSELDGLEQREFGMEVEYQTVQNNGDGSPVQPKSSTPLNSKQQDSYMVGGPIQPYTSGIALSSSQHDFNMVGSPVRRESSSTPSNTSQKKLNRSGTIKLETHQLTGEVIVVDGKPRKKITVNQTAVQNKNDFSDDVFLIDVKPRKNITAEKTAVQKWNELKWVTALKWLRMISKRTFNAYGEARSEEGIRELEKRMPELAILDDADALFKVLLPFGFAYEG</sequence>
<evidence type="ECO:0000313" key="3">
    <source>
        <dbReference type="Proteomes" id="UP000070700"/>
    </source>
</evidence>
<dbReference type="GeneID" id="28816844"/>
<dbReference type="KEGG" id="psco:LY89DRAFT_379316"/>
<evidence type="ECO:0000256" key="1">
    <source>
        <dbReference type="SAM" id="MobiDB-lite"/>
    </source>
</evidence>
<accession>A0A194XN89</accession>
<feature type="compositionally biased region" description="Low complexity" evidence="1">
    <location>
        <begin position="58"/>
        <end position="73"/>
    </location>
</feature>
<organism evidence="2 3">
    <name type="scientific">Mollisia scopiformis</name>
    <name type="common">Conifer needle endophyte fungus</name>
    <name type="synonym">Phialocephala scopiformis</name>
    <dbReference type="NCBI Taxonomy" id="149040"/>
    <lineage>
        <taxon>Eukaryota</taxon>
        <taxon>Fungi</taxon>
        <taxon>Dikarya</taxon>
        <taxon>Ascomycota</taxon>
        <taxon>Pezizomycotina</taxon>
        <taxon>Leotiomycetes</taxon>
        <taxon>Helotiales</taxon>
        <taxon>Mollisiaceae</taxon>
        <taxon>Mollisia</taxon>
    </lineage>
</organism>
<protein>
    <submittedName>
        <fullName evidence="2">Uncharacterized protein</fullName>
    </submittedName>
</protein>
<proteinExistence type="predicted"/>
<dbReference type="InParanoid" id="A0A194XN89"/>
<dbReference type="RefSeq" id="XP_018075993.1">
    <property type="nucleotide sequence ID" value="XM_018207118.1"/>
</dbReference>